<dbReference type="EMBL" id="CP019893">
    <property type="protein sequence ID" value="ARS89104.1"/>
    <property type="molecule type" value="Genomic_DNA"/>
</dbReference>
<dbReference type="InterPro" id="IPR058562">
    <property type="entry name" value="MJ0586_N"/>
</dbReference>
<evidence type="ECO:0000259" key="2">
    <source>
        <dbReference type="Pfam" id="PF24250"/>
    </source>
</evidence>
<evidence type="ECO:0000313" key="5">
    <source>
        <dbReference type="Proteomes" id="UP000250088"/>
    </source>
</evidence>
<name>A0A2Z2HVN8_9EURY</name>
<evidence type="ECO:0000259" key="3">
    <source>
        <dbReference type="Pfam" id="PF26602"/>
    </source>
</evidence>
<feature type="region of interest" description="Disordered" evidence="1">
    <location>
        <begin position="47"/>
        <end position="120"/>
    </location>
</feature>
<dbReference type="CDD" id="cd00093">
    <property type="entry name" value="HTH_XRE"/>
    <property type="match status" value="1"/>
</dbReference>
<reference evidence="5" key="1">
    <citation type="submission" date="2017-02" db="EMBL/GenBank/DDBJ databases">
        <title>Natronthermophilus aegyptiacus gen. nov.,sp. nov., an aerobic, extremely halophilic alkalithermophilic archaeon isolated from the athalassohaline Wadi An Natrun, Egypt.</title>
        <authorList>
            <person name="Zhao B."/>
        </authorList>
    </citation>
    <scope>NUCLEOTIDE SEQUENCE [LARGE SCALE GENOMIC DNA]</scope>
    <source>
        <strain evidence="5">JW/NM-HA 15</strain>
    </source>
</reference>
<organism evidence="4 5">
    <name type="scientific">Natrarchaeobaculum aegyptiacum</name>
    <dbReference type="NCBI Taxonomy" id="745377"/>
    <lineage>
        <taxon>Archaea</taxon>
        <taxon>Methanobacteriati</taxon>
        <taxon>Methanobacteriota</taxon>
        <taxon>Stenosarchaea group</taxon>
        <taxon>Halobacteria</taxon>
        <taxon>Halobacteriales</taxon>
        <taxon>Natrialbaceae</taxon>
        <taxon>Natrarchaeobaculum</taxon>
    </lineage>
</organism>
<evidence type="ECO:0000313" key="4">
    <source>
        <dbReference type="EMBL" id="ARS89104.1"/>
    </source>
</evidence>
<dbReference type="AlphaFoldDB" id="A0A2Z2HVN8"/>
<evidence type="ECO:0000256" key="1">
    <source>
        <dbReference type="SAM" id="MobiDB-lite"/>
    </source>
</evidence>
<feature type="compositionally biased region" description="Gly residues" evidence="1">
    <location>
        <begin position="60"/>
        <end position="74"/>
    </location>
</feature>
<protein>
    <submittedName>
        <fullName evidence="4">Transcriptional regulator</fullName>
    </submittedName>
</protein>
<dbReference type="Pfam" id="PF24250">
    <property type="entry name" value="HVO_2718"/>
    <property type="match status" value="1"/>
</dbReference>
<sequence>MRQLPKATMAKYSTGSSTGGGGTNCELCGAESDSLRVATVAGAELEVCPSCAPHDDSSRSGGGSGGRGSSGGTRDGGDPVDEEQRRKKKAAQNVAKANPVWDGDSEHWEREGTNYDDDPLPYLVSGYDEVVVEARREAGLQREELAAELGCREQDLLAVEQGRATQAGVGGGLIDALEEFLDVELAE</sequence>
<feature type="region of interest" description="Disordered" evidence="1">
    <location>
        <begin position="1"/>
        <end position="28"/>
    </location>
</feature>
<feature type="domain" description="Transcription regulator HVO-2718-like helix-turn-helix" evidence="2">
    <location>
        <begin position="116"/>
        <end position="187"/>
    </location>
</feature>
<feature type="domain" description="MJ0586 N-terminal zinc binding" evidence="3">
    <location>
        <begin position="24"/>
        <end position="57"/>
    </location>
</feature>
<dbReference type="Proteomes" id="UP000250088">
    <property type="component" value="Chromosome"/>
</dbReference>
<keyword evidence="5" id="KW-1185">Reference proteome</keyword>
<dbReference type="InterPro" id="IPR001387">
    <property type="entry name" value="Cro/C1-type_HTH"/>
</dbReference>
<feature type="compositionally biased region" description="Basic and acidic residues" evidence="1">
    <location>
        <begin position="104"/>
        <end position="113"/>
    </location>
</feature>
<dbReference type="Pfam" id="PF26602">
    <property type="entry name" value="HVO_2718_N"/>
    <property type="match status" value="1"/>
</dbReference>
<dbReference type="OrthoDB" id="339114at2157"/>
<proteinExistence type="predicted"/>
<dbReference type="KEGG" id="naj:B1756_04580"/>
<accession>A0A2Z2HVN8</accession>
<gene>
    <name evidence="4" type="ORF">B1756_04580</name>
</gene>
<dbReference type="InterPro" id="IPR057937">
    <property type="entry name" value="HVO_2718-like_HTH"/>
</dbReference>
<dbReference type="Gene3D" id="1.10.260.40">
    <property type="entry name" value="lambda repressor-like DNA-binding domains"/>
    <property type="match status" value="1"/>
</dbReference>
<dbReference type="GO" id="GO:0003677">
    <property type="term" value="F:DNA binding"/>
    <property type="evidence" value="ECO:0007669"/>
    <property type="project" value="InterPro"/>
</dbReference>
<dbReference type="InterPro" id="IPR010982">
    <property type="entry name" value="Lambda_DNA-bd_dom_sf"/>
</dbReference>